<organism evidence="1 2">
    <name type="scientific">Haloarcula argentinensis</name>
    <dbReference type="NCBI Taxonomy" id="43776"/>
    <lineage>
        <taxon>Archaea</taxon>
        <taxon>Methanobacteriati</taxon>
        <taxon>Methanobacteriota</taxon>
        <taxon>Stenosarchaea group</taxon>
        <taxon>Halobacteria</taxon>
        <taxon>Halobacteriales</taxon>
        <taxon>Haloarculaceae</taxon>
        <taxon>Haloarcula</taxon>
    </lineage>
</organism>
<comment type="caution">
    <text evidence="1">The sequence shown here is derived from an EMBL/GenBank/DDBJ whole genome shotgun (WGS) entry which is preliminary data.</text>
</comment>
<gene>
    <name evidence="1" type="ORF">GCM10009006_33820</name>
</gene>
<dbReference type="AlphaFoldDB" id="A0A830FR75"/>
<dbReference type="EMBL" id="BMON01000004">
    <property type="protein sequence ID" value="GGM49804.1"/>
    <property type="molecule type" value="Genomic_DNA"/>
</dbReference>
<evidence type="ECO:0000313" key="1">
    <source>
        <dbReference type="EMBL" id="GGM49804.1"/>
    </source>
</evidence>
<dbReference type="Proteomes" id="UP000656367">
    <property type="component" value="Unassembled WGS sequence"/>
</dbReference>
<dbReference type="OrthoDB" id="383667at2157"/>
<reference evidence="1" key="1">
    <citation type="journal article" date="2014" name="Int. J. Syst. Evol. Microbiol.">
        <title>Complete genome sequence of Corynebacterium casei LMG S-19264T (=DSM 44701T), isolated from a smear-ripened cheese.</title>
        <authorList>
            <consortium name="US DOE Joint Genome Institute (JGI-PGF)"/>
            <person name="Walter F."/>
            <person name="Albersmeier A."/>
            <person name="Kalinowski J."/>
            <person name="Ruckert C."/>
        </authorList>
    </citation>
    <scope>NUCLEOTIDE SEQUENCE</scope>
    <source>
        <strain evidence="1">JCM 15759</strain>
    </source>
</reference>
<proteinExistence type="predicted"/>
<reference evidence="1" key="2">
    <citation type="submission" date="2020-09" db="EMBL/GenBank/DDBJ databases">
        <authorList>
            <person name="Sun Q."/>
            <person name="Ohkuma M."/>
        </authorList>
    </citation>
    <scope>NUCLEOTIDE SEQUENCE</scope>
    <source>
        <strain evidence="1">JCM 15759</strain>
    </source>
</reference>
<accession>A0A830FR75</accession>
<sequence length="148" mass="16521">MTAIHSWVPVLILTVAIGLAGCTYPTASGYEVDLDGIPERNDGGFEMHGEVEVADTTAPVRNFTDVSLKFYDNDMSEITQINLGRMSTDSSVAPIRRSFNISLNQQPTYIILESPDFWNSDVSVGAYRWNGGSYTYYFVTSKDERFPE</sequence>
<protein>
    <submittedName>
        <fullName evidence="1">Uncharacterized protein</fullName>
    </submittedName>
</protein>
<evidence type="ECO:0000313" key="2">
    <source>
        <dbReference type="Proteomes" id="UP000656367"/>
    </source>
</evidence>
<dbReference type="RefSeq" id="WP_188853686.1">
    <property type="nucleotide sequence ID" value="NZ_BMON01000004.1"/>
</dbReference>
<name>A0A830FR75_HALAR</name>